<protein>
    <recommendedName>
        <fullName evidence="1">RNase H type-1 domain-containing protein</fullName>
    </recommendedName>
</protein>
<dbReference type="Proteomes" id="UP000008311">
    <property type="component" value="Unassembled WGS sequence"/>
</dbReference>
<dbReference type="PANTHER" id="PTHR47723">
    <property type="entry name" value="OS05G0353850 PROTEIN"/>
    <property type="match status" value="1"/>
</dbReference>
<dbReference type="eggNOG" id="KOG1075">
    <property type="taxonomic scope" value="Eukaryota"/>
</dbReference>
<dbReference type="InterPro" id="IPR036397">
    <property type="entry name" value="RNaseH_sf"/>
</dbReference>
<name>B9RX87_RICCO</name>
<reference evidence="3" key="1">
    <citation type="journal article" date="2010" name="Nat. Biotechnol.">
        <title>Draft genome sequence of the oilseed species Ricinus communis.</title>
        <authorList>
            <person name="Chan A.P."/>
            <person name="Crabtree J."/>
            <person name="Zhao Q."/>
            <person name="Lorenzi H."/>
            <person name="Orvis J."/>
            <person name="Puiu D."/>
            <person name="Melake-Berhan A."/>
            <person name="Jones K.M."/>
            <person name="Redman J."/>
            <person name="Chen G."/>
            <person name="Cahoon E.B."/>
            <person name="Gedil M."/>
            <person name="Stanke M."/>
            <person name="Haas B.J."/>
            <person name="Wortman J.R."/>
            <person name="Fraser-Liggett C.M."/>
            <person name="Ravel J."/>
            <person name="Rabinowicz P.D."/>
        </authorList>
    </citation>
    <scope>NUCLEOTIDE SEQUENCE [LARGE SCALE GENOMIC DNA]</scope>
    <source>
        <strain evidence="3">cv. Hale</strain>
    </source>
</reference>
<dbReference type="Pfam" id="PF13456">
    <property type="entry name" value="RVT_3"/>
    <property type="match status" value="1"/>
</dbReference>
<evidence type="ECO:0000259" key="1">
    <source>
        <dbReference type="Pfam" id="PF13456"/>
    </source>
</evidence>
<dbReference type="SUPFAM" id="SSF53098">
    <property type="entry name" value="Ribonuclease H-like"/>
    <property type="match status" value="1"/>
</dbReference>
<dbReference type="PANTHER" id="PTHR47723:SF19">
    <property type="entry name" value="POLYNUCLEOTIDYL TRANSFERASE, RIBONUCLEASE H-LIKE SUPERFAMILY PROTEIN"/>
    <property type="match status" value="1"/>
</dbReference>
<dbReference type="EMBL" id="EQ973827">
    <property type="protein sequence ID" value="EEF43992.1"/>
    <property type="molecule type" value="Genomic_DNA"/>
</dbReference>
<sequence>MVGWDYPPMQWVKLHTDGSLRIQSGNAAAGGIIRFDNGNLDSGFTCNIGICTMLVSESRGVIHGLREANQCADFLANLGFSYPPMKMNNLLLQDKLGVSFARTCFM</sequence>
<dbReference type="AlphaFoldDB" id="B9RX87"/>
<accession>B9RX87</accession>
<evidence type="ECO:0000313" key="3">
    <source>
        <dbReference type="Proteomes" id="UP000008311"/>
    </source>
</evidence>
<dbReference type="CDD" id="cd06222">
    <property type="entry name" value="RNase_H_like"/>
    <property type="match status" value="1"/>
</dbReference>
<dbReference type="Gene3D" id="3.30.420.10">
    <property type="entry name" value="Ribonuclease H-like superfamily/Ribonuclease H"/>
    <property type="match status" value="1"/>
</dbReference>
<evidence type="ECO:0000313" key="2">
    <source>
        <dbReference type="EMBL" id="EEF43992.1"/>
    </source>
</evidence>
<dbReference type="InterPro" id="IPR053151">
    <property type="entry name" value="RNase_H-like"/>
</dbReference>
<dbReference type="InterPro" id="IPR012337">
    <property type="entry name" value="RNaseH-like_sf"/>
</dbReference>
<dbReference type="InterPro" id="IPR044730">
    <property type="entry name" value="RNase_H-like_dom_plant"/>
</dbReference>
<organism evidence="2 3">
    <name type="scientific">Ricinus communis</name>
    <name type="common">Castor bean</name>
    <dbReference type="NCBI Taxonomy" id="3988"/>
    <lineage>
        <taxon>Eukaryota</taxon>
        <taxon>Viridiplantae</taxon>
        <taxon>Streptophyta</taxon>
        <taxon>Embryophyta</taxon>
        <taxon>Tracheophyta</taxon>
        <taxon>Spermatophyta</taxon>
        <taxon>Magnoliopsida</taxon>
        <taxon>eudicotyledons</taxon>
        <taxon>Gunneridae</taxon>
        <taxon>Pentapetalae</taxon>
        <taxon>rosids</taxon>
        <taxon>fabids</taxon>
        <taxon>Malpighiales</taxon>
        <taxon>Euphorbiaceae</taxon>
        <taxon>Acalyphoideae</taxon>
        <taxon>Acalypheae</taxon>
        <taxon>Ricinus</taxon>
    </lineage>
</organism>
<dbReference type="InParanoid" id="B9RX87"/>
<gene>
    <name evidence="2" type="ORF">RCOM_1742050</name>
</gene>
<dbReference type="InterPro" id="IPR002156">
    <property type="entry name" value="RNaseH_domain"/>
</dbReference>
<dbReference type="GO" id="GO:0004523">
    <property type="term" value="F:RNA-DNA hybrid ribonuclease activity"/>
    <property type="evidence" value="ECO:0007669"/>
    <property type="project" value="InterPro"/>
</dbReference>
<proteinExistence type="predicted"/>
<feature type="domain" description="RNase H type-1" evidence="1">
    <location>
        <begin position="16"/>
        <end position="70"/>
    </location>
</feature>
<keyword evidence="3" id="KW-1185">Reference proteome</keyword>
<dbReference type="GO" id="GO:0003676">
    <property type="term" value="F:nucleic acid binding"/>
    <property type="evidence" value="ECO:0007669"/>
    <property type="project" value="InterPro"/>
</dbReference>